<proteinExistence type="predicted"/>
<gene>
    <name evidence="1" type="ORF">SLU01_01400</name>
</gene>
<keyword evidence="2" id="KW-1185">Reference proteome</keyword>
<sequence>MLETFQVCYHGTVDIKGLMIRNHGIDLSIPVPGTDFGQGFYLTNNREQVEDWARNKARDANDRNDWINAKPVVLRYRLDIKRLSKLVGKTFSEANLEWGNFILNNRLQSHMYYDLPYDYAAGPVADGYMRTLMNALKMNLITTEEFINEIAPKGSMTAYNQLSVHSVGAVNCLIVEEVEYIEEV</sequence>
<evidence type="ECO:0000313" key="1">
    <source>
        <dbReference type="EMBL" id="GEN81828.1"/>
    </source>
</evidence>
<dbReference type="OrthoDB" id="9813772at2"/>
<dbReference type="Pfam" id="PF13151">
    <property type="entry name" value="DUF3990"/>
    <property type="match status" value="1"/>
</dbReference>
<dbReference type="InterPro" id="IPR025051">
    <property type="entry name" value="DUF3990"/>
</dbReference>
<evidence type="ECO:0000313" key="2">
    <source>
        <dbReference type="Proteomes" id="UP000321901"/>
    </source>
</evidence>
<dbReference type="RefSeq" id="WP_147054280.1">
    <property type="nucleotide sequence ID" value="NZ_BJYL01000003.1"/>
</dbReference>
<evidence type="ECO:0008006" key="3">
    <source>
        <dbReference type="Google" id="ProtNLM"/>
    </source>
</evidence>
<comment type="caution">
    <text evidence="1">The sequence shown here is derived from an EMBL/GenBank/DDBJ whole genome shotgun (WGS) entry which is preliminary data.</text>
</comment>
<protein>
    <recommendedName>
        <fullName evidence="3">DUF3990 domain-containing protein</fullName>
    </recommendedName>
</protein>
<dbReference type="Gene3D" id="3.90.175.10">
    <property type="entry name" value="Diphtheria Toxin, domain 1"/>
    <property type="match status" value="1"/>
</dbReference>
<dbReference type="EMBL" id="BJYL01000003">
    <property type="protein sequence ID" value="GEN81828.1"/>
    <property type="molecule type" value="Genomic_DNA"/>
</dbReference>
<dbReference type="AlphaFoldDB" id="A0A511Z2Z8"/>
<accession>A0A511Z2Z8</accession>
<reference evidence="1 2" key="1">
    <citation type="submission" date="2019-07" db="EMBL/GenBank/DDBJ databases">
        <title>Whole genome shotgun sequence of Sporosarcina luteola NBRC 105378.</title>
        <authorList>
            <person name="Hosoyama A."/>
            <person name="Uohara A."/>
            <person name="Ohji S."/>
            <person name="Ichikawa N."/>
        </authorList>
    </citation>
    <scope>NUCLEOTIDE SEQUENCE [LARGE SCALE GENOMIC DNA]</scope>
    <source>
        <strain evidence="1 2">NBRC 105378</strain>
    </source>
</reference>
<name>A0A511Z2Z8_9BACL</name>
<dbReference type="Proteomes" id="UP000321901">
    <property type="component" value="Unassembled WGS sequence"/>
</dbReference>
<organism evidence="1 2">
    <name type="scientific">Sporosarcina luteola</name>
    <dbReference type="NCBI Taxonomy" id="582850"/>
    <lineage>
        <taxon>Bacteria</taxon>
        <taxon>Bacillati</taxon>
        <taxon>Bacillota</taxon>
        <taxon>Bacilli</taxon>
        <taxon>Bacillales</taxon>
        <taxon>Caryophanaceae</taxon>
        <taxon>Sporosarcina</taxon>
    </lineage>
</organism>